<comment type="caution">
    <text evidence="1">The sequence shown here is derived from an EMBL/GenBank/DDBJ whole genome shotgun (WGS) entry which is preliminary data.</text>
</comment>
<proteinExistence type="predicted"/>
<keyword evidence="2" id="KW-1185">Reference proteome</keyword>
<organism evidence="1 2">
    <name type="scientific">Boletus reticuloceps</name>
    <dbReference type="NCBI Taxonomy" id="495285"/>
    <lineage>
        <taxon>Eukaryota</taxon>
        <taxon>Fungi</taxon>
        <taxon>Dikarya</taxon>
        <taxon>Basidiomycota</taxon>
        <taxon>Agaricomycotina</taxon>
        <taxon>Agaricomycetes</taxon>
        <taxon>Agaricomycetidae</taxon>
        <taxon>Boletales</taxon>
        <taxon>Boletineae</taxon>
        <taxon>Boletaceae</taxon>
        <taxon>Boletoideae</taxon>
        <taxon>Boletus</taxon>
    </lineage>
</organism>
<dbReference type="EMBL" id="JAGFBS010000003">
    <property type="protein sequence ID" value="KAG6380325.1"/>
    <property type="molecule type" value="Genomic_DNA"/>
</dbReference>
<sequence length="65" mass="7243">MLDSAGSAKSQNIRWRDVIKRLGEQSSIWVDAVEFAEVIKALESEGIIAAIGERDRRMIRKVEGG</sequence>
<evidence type="ECO:0000313" key="2">
    <source>
        <dbReference type="Proteomes" id="UP000683000"/>
    </source>
</evidence>
<dbReference type="OrthoDB" id="10251574at2759"/>
<dbReference type="AlphaFoldDB" id="A0A8I2YY98"/>
<dbReference type="Pfam" id="PF21128">
    <property type="entry name" value="WHD_MCM4"/>
    <property type="match status" value="1"/>
</dbReference>
<gene>
    <name evidence="1" type="ORF">JVT61DRAFT_8435</name>
</gene>
<reference evidence="1" key="1">
    <citation type="submission" date="2021-03" db="EMBL/GenBank/DDBJ databases">
        <title>Evolutionary innovations through gain and loss of genes in the ectomycorrhizal Boletales.</title>
        <authorList>
            <person name="Wu G."/>
            <person name="Miyauchi S."/>
            <person name="Morin E."/>
            <person name="Yang Z.-L."/>
            <person name="Xu J."/>
            <person name="Martin F.M."/>
        </authorList>
    </citation>
    <scope>NUCLEOTIDE SEQUENCE</scope>
    <source>
        <strain evidence="1">BR01</strain>
    </source>
</reference>
<accession>A0A8I2YY98</accession>
<dbReference type="Proteomes" id="UP000683000">
    <property type="component" value="Unassembled WGS sequence"/>
</dbReference>
<evidence type="ECO:0000313" key="1">
    <source>
        <dbReference type="EMBL" id="KAG6380325.1"/>
    </source>
</evidence>
<name>A0A8I2YY98_9AGAM</name>
<protein>
    <submittedName>
        <fullName evidence="1">Uncharacterized protein</fullName>
    </submittedName>
</protein>